<gene>
    <name evidence="1" type="ORF">CPter91_0044</name>
</gene>
<dbReference type="EMBL" id="CP013234">
    <property type="protein sequence ID" value="AMP02444.1"/>
    <property type="molecule type" value="Genomic_DNA"/>
</dbReference>
<dbReference type="Proteomes" id="UP000074561">
    <property type="component" value="Chromosome"/>
</dbReference>
<reference evidence="1 2" key="1">
    <citation type="submission" date="2015-11" db="EMBL/GenBank/DDBJ databases">
        <title>Exploring the genomic traits of fungus-feeding bacterial genus Collimonas.</title>
        <authorList>
            <person name="Song C."/>
            <person name="Schmidt R."/>
            <person name="de Jager V."/>
            <person name="Krzyzanowska D."/>
            <person name="Jongedijk E."/>
            <person name="Cankar K."/>
            <person name="Beekwilder J."/>
            <person name="van Veen A."/>
            <person name="de Boer W."/>
            <person name="van Veen J.A."/>
            <person name="Garbeva P."/>
        </authorList>
    </citation>
    <scope>NUCLEOTIDE SEQUENCE [LARGE SCALE GENOMIC DNA]</scope>
    <source>
        <strain evidence="1 2">Ter91</strain>
    </source>
</reference>
<dbReference type="KEGG" id="cpra:CPter91_0044"/>
<proteinExistence type="predicted"/>
<accession>A0A127PXJ4</accession>
<dbReference type="RefSeq" id="WP_061935389.1">
    <property type="nucleotide sequence ID" value="NZ_CP013234.1"/>
</dbReference>
<organism evidence="1 2">
    <name type="scientific">Collimonas pratensis</name>
    <dbReference type="NCBI Taxonomy" id="279113"/>
    <lineage>
        <taxon>Bacteria</taxon>
        <taxon>Pseudomonadati</taxon>
        <taxon>Pseudomonadota</taxon>
        <taxon>Betaproteobacteria</taxon>
        <taxon>Burkholderiales</taxon>
        <taxon>Oxalobacteraceae</taxon>
        <taxon>Collimonas</taxon>
    </lineage>
</organism>
<dbReference type="OrthoDB" id="9034121at2"/>
<protein>
    <submittedName>
        <fullName evidence="1">Uncharacterized protein</fullName>
    </submittedName>
</protein>
<dbReference type="PATRIC" id="fig|279113.9.peg.45"/>
<name>A0A127PXJ4_9BURK</name>
<dbReference type="STRING" id="279113.CPter91_0044"/>
<evidence type="ECO:0000313" key="1">
    <source>
        <dbReference type="EMBL" id="AMP02444.1"/>
    </source>
</evidence>
<sequence>MVNSYAFGCTACGKCCNSPPAMALPELFRHRDLFVGCLAISRTPRRRSGERLRVGREEHVLSASDAAACDTLGETLLHGAANRHGVFFNLVAQGYDYPSLARCPALQEDGLCAIHASGKPLQCAVVPLDPLLPDSLQHLALAGRSIGAAYIGAECIQAGERSGMATLVGDGEIHDAAAREVIAHRRWMLAQEHELWGRAVFASLRRELFDAQDVLGRIPADGFLSISIAPALLAVAGVSERCRQLSLTYIDSQLALIEKTIAQALLRRRLDERPHTRELRGFSEAYLRARAALVLASPPQTMPMAAAQRFEAYLAA</sequence>
<dbReference type="AlphaFoldDB" id="A0A127PXJ4"/>
<evidence type="ECO:0000313" key="2">
    <source>
        <dbReference type="Proteomes" id="UP000074561"/>
    </source>
</evidence>